<reference evidence="7" key="1">
    <citation type="journal article" date="2018" name="Gigascience">
        <title>Genome assembly of the Pink Ipe (Handroanthus impetiginosus, Bignoniaceae), a highly valued, ecologically keystone Neotropical timber forest tree.</title>
        <authorList>
            <person name="Silva-Junior O.B."/>
            <person name="Grattapaglia D."/>
            <person name="Novaes E."/>
            <person name="Collevatti R.G."/>
        </authorList>
    </citation>
    <scope>NUCLEOTIDE SEQUENCE [LARGE SCALE GENOMIC DNA]</scope>
    <source>
        <strain evidence="7">cv. UFG-1</strain>
    </source>
</reference>
<proteinExistence type="predicted"/>
<dbReference type="CDD" id="cd00048">
    <property type="entry name" value="DSRM_SF"/>
    <property type="match status" value="1"/>
</dbReference>
<dbReference type="STRING" id="429701.A0A2G9G3N4"/>
<dbReference type="Pfam" id="PF00035">
    <property type="entry name" value="dsrm"/>
    <property type="match status" value="2"/>
</dbReference>
<dbReference type="SUPFAM" id="SSF54768">
    <property type="entry name" value="dsRNA-binding domain-like"/>
    <property type="match status" value="2"/>
</dbReference>
<dbReference type="PANTHER" id="PTHR46031:SF37">
    <property type="entry name" value="DRBM DOMAIN-CONTAINING PROTEIN"/>
    <property type="match status" value="1"/>
</dbReference>
<dbReference type="OrthoDB" id="5988181at2759"/>
<sequence>MELQPYEWLYCTFTLKEITLSDPREKFHISVCGCIPEEAWCKNRLQQYTQRASIPLPEYKTANEGPQHAPQFRSQVWVDGTCFTSPTTFPNKKMAEQDAAKHALIGILEKVKNEGSLRVLEDTVFCKSIINEYVVRMNLKPPTYVTNESKAMLPIFVSSMVLNGVTYIGAPGKSKKEAEQFAARSAILSILDSESCTTMSEIVKSKFKFYDALMNVKDPSSIHGRILPAAVNPLEDFKDSSSVQSGNLHAGAKPLEDGGALSSVNKRKEVDVSGGTVTVPFASVPQSSLLPSCPVIQVGLPGTVAVPLASAPQSSLLPSCPVIQAWRPESTSEQLPNTHATEQPFHEFKKPKSQTSSVAMAPPIVFVPPSSEEAPICSTSGKKQKRRRRKAKKKMQYQSPLTDAKIPQAPVAAFSVAQAPITAFSVAQ</sequence>
<evidence type="ECO:0000259" key="5">
    <source>
        <dbReference type="PROSITE" id="PS50137"/>
    </source>
</evidence>
<evidence type="ECO:0000256" key="3">
    <source>
        <dbReference type="PROSITE-ProRule" id="PRU00266"/>
    </source>
</evidence>
<accession>A0A2G9G3N4</accession>
<evidence type="ECO:0000256" key="4">
    <source>
        <dbReference type="SAM" id="MobiDB-lite"/>
    </source>
</evidence>
<feature type="domain" description="DRBM" evidence="5">
    <location>
        <begin position="156"/>
        <end position="192"/>
    </location>
</feature>
<dbReference type="GO" id="GO:0003723">
    <property type="term" value="F:RNA binding"/>
    <property type="evidence" value="ECO:0007669"/>
    <property type="project" value="UniProtKB-UniRule"/>
</dbReference>
<comment type="caution">
    <text evidence="6">The sequence shown here is derived from an EMBL/GenBank/DDBJ whole genome shotgun (WGS) entry which is preliminary data.</text>
</comment>
<dbReference type="AlphaFoldDB" id="A0A2G9G3N4"/>
<dbReference type="Gene3D" id="3.30.160.20">
    <property type="match status" value="2"/>
</dbReference>
<dbReference type="Proteomes" id="UP000231279">
    <property type="component" value="Unassembled WGS sequence"/>
</dbReference>
<feature type="region of interest" description="Disordered" evidence="4">
    <location>
        <begin position="375"/>
        <end position="402"/>
    </location>
</feature>
<dbReference type="SMART" id="SM00358">
    <property type="entry name" value="DSRM"/>
    <property type="match status" value="2"/>
</dbReference>
<organism evidence="6 7">
    <name type="scientific">Handroanthus impetiginosus</name>
    <dbReference type="NCBI Taxonomy" id="429701"/>
    <lineage>
        <taxon>Eukaryota</taxon>
        <taxon>Viridiplantae</taxon>
        <taxon>Streptophyta</taxon>
        <taxon>Embryophyta</taxon>
        <taxon>Tracheophyta</taxon>
        <taxon>Spermatophyta</taxon>
        <taxon>Magnoliopsida</taxon>
        <taxon>eudicotyledons</taxon>
        <taxon>Gunneridae</taxon>
        <taxon>Pentapetalae</taxon>
        <taxon>asterids</taxon>
        <taxon>lamiids</taxon>
        <taxon>Lamiales</taxon>
        <taxon>Bignoniaceae</taxon>
        <taxon>Crescentiina</taxon>
        <taxon>Tabebuia alliance</taxon>
        <taxon>Handroanthus</taxon>
    </lineage>
</organism>
<dbReference type="EMBL" id="NKXS01007277">
    <property type="protein sequence ID" value="PIM99925.1"/>
    <property type="molecule type" value="Genomic_DNA"/>
</dbReference>
<dbReference type="InterPro" id="IPR014720">
    <property type="entry name" value="dsRBD_dom"/>
</dbReference>
<dbReference type="PROSITE" id="PS50137">
    <property type="entry name" value="DS_RBD"/>
    <property type="match status" value="2"/>
</dbReference>
<name>A0A2G9G3N4_9LAMI</name>
<evidence type="ECO:0000313" key="6">
    <source>
        <dbReference type="EMBL" id="PIM99925.1"/>
    </source>
</evidence>
<evidence type="ECO:0000256" key="2">
    <source>
        <dbReference type="ARBA" id="ARBA00022884"/>
    </source>
</evidence>
<keyword evidence="7" id="KW-1185">Reference proteome</keyword>
<protein>
    <recommendedName>
        <fullName evidence="5">DRBM domain-containing protein</fullName>
    </recommendedName>
</protein>
<evidence type="ECO:0000313" key="7">
    <source>
        <dbReference type="Proteomes" id="UP000231279"/>
    </source>
</evidence>
<dbReference type="PANTHER" id="PTHR46031">
    <property type="match status" value="1"/>
</dbReference>
<keyword evidence="1" id="KW-0677">Repeat</keyword>
<feature type="compositionally biased region" description="Basic residues" evidence="4">
    <location>
        <begin position="382"/>
        <end position="395"/>
    </location>
</feature>
<gene>
    <name evidence="6" type="ORF">CDL12_27573</name>
</gene>
<feature type="domain" description="DRBM" evidence="5">
    <location>
        <begin position="42"/>
        <end position="109"/>
    </location>
</feature>
<evidence type="ECO:0000256" key="1">
    <source>
        <dbReference type="ARBA" id="ARBA00022737"/>
    </source>
</evidence>
<keyword evidence="2 3" id="KW-0694">RNA-binding</keyword>